<dbReference type="SUPFAM" id="SSF47986">
    <property type="entry name" value="DEATH domain"/>
    <property type="match status" value="1"/>
</dbReference>
<reference evidence="3" key="1">
    <citation type="submission" date="2025-08" db="UniProtKB">
        <authorList>
            <consortium name="RefSeq"/>
        </authorList>
    </citation>
    <scope>IDENTIFICATION</scope>
    <source>
        <tissue evidence="3">Gonads</tissue>
    </source>
</reference>
<dbReference type="Gene3D" id="1.10.533.10">
    <property type="entry name" value="Death Domain, Fas"/>
    <property type="match status" value="1"/>
</dbReference>
<name>A0A1S3HFC3_LINAN</name>
<dbReference type="InterPro" id="IPR011029">
    <property type="entry name" value="DEATH-like_dom_sf"/>
</dbReference>
<protein>
    <submittedName>
        <fullName evidence="3">Uncharacterized protein LOC106154050</fullName>
    </submittedName>
</protein>
<gene>
    <name evidence="3" type="primary">LOC106154050</name>
</gene>
<dbReference type="InterPro" id="IPR000488">
    <property type="entry name" value="Death_dom"/>
</dbReference>
<proteinExistence type="predicted"/>
<dbReference type="GeneID" id="106154050"/>
<dbReference type="CDD" id="cd01670">
    <property type="entry name" value="Death"/>
    <property type="match status" value="1"/>
</dbReference>
<keyword evidence="2" id="KW-1185">Reference proteome</keyword>
<dbReference type="KEGG" id="lak:106154050"/>
<accession>A0A1S3HFC3</accession>
<evidence type="ECO:0000313" key="3">
    <source>
        <dbReference type="RefSeq" id="XP_013383734.1"/>
    </source>
</evidence>
<dbReference type="InParanoid" id="A0A1S3HFC3"/>
<evidence type="ECO:0000313" key="2">
    <source>
        <dbReference type="Proteomes" id="UP000085678"/>
    </source>
</evidence>
<dbReference type="GO" id="GO:0007165">
    <property type="term" value="P:signal transduction"/>
    <property type="evidence" value="ECO:0007669"/>
    <property type="project" value="InterPro"/>
</dbReference>
<organism evidence="2 3">
    <name type="scientific">Lingula anatina</name>
    <name type="common">Brachiopod</name>
    <name type="synonym">Lingula unguis</name>
    <dbReference type="NCBI Taxonomy" id="7574"/>
    <lineage>
        <taxon>Eukaryota</taxon>
        <taxon>Metazoa</taxon>
        <taxon>Spiralia</taxon>
        <taxon>Lophotrochozoa</taxon>
        <taxon>Brachiopoda</taxon>
        <taxon>Linguliformea</taxon>
        <taxon>Lingulata</taxon>
        <taxon>Lingulida</taxon>
        <taxon>Linguloidea</taxon>
        <taxon>Lingulidae</taxon>
        <taxon>Lingula</taxon>
    </lineage>
</organism>
<feature type="domain" description="Death" evidence="1">
    <location>
        <begin position="45"/>
        <end position="130"/>
    </location>
</feature>
<dbReference type="Pfam" id="PF00531">
    <property type="entry name" value="Death"/>
    <property type="match status" value="1"/>
</dbReference>
<dbReference type="RefSeq" id="XP_013383734.1">
    <property type="nucleotide sequence ID" value="XM_013528280.1"/>
</dbReference>
<dbReference type="PROSITE" id="PS50017">
    <property type="entry name" value="DEATH_DOMAIN"/>
    <property type="match status" value="1"/>
</dbReference>
<sequence length="142" mass="15787">MGLKAIVKQPTDNEMGSGCTLCEGCEATHRKSVSGGVQEREILTDKILYKLATEYVGSTWHDVGMCLGIPAATLDLIEKNQESPKKKKFEVFRQWKMSSNKPENIKLAELKKAFYDCNRQDLVTALEELLSGEATGGKFLTQ</sequence>
<evidence type="ECO:0000259" key="1">
    <source>
        <dbReference type="PROSITE" id="PS50017"/>
    </source>
</evidence>
<dbReference type="Proteomes" id="UP000085678">
    <property type="component" value="Unplaced"/>
</dbReference>
<dbReference type="AlphaFoldDB" id="A0A1S3HFC3"/>